<comment type="caution">
    <text evidence="1">The sequence shown here is derived from an EMBL/GenBank/DDBJ whole genome shotgun (WGS) entry which is preliminary data.</text>
</comment>
<proteinExistence type="predicted"/>
<name>A0A162P234_9CRUS</name>
<gene>
    <name evidence="1" type="ORF">APZ42_014966</name>
</gene>
<reference evidence="1 2" key="1">
    <citation type="submission" date="2016-03" db="EMBL/GenBank/DDBJ databases">
        <title>EvidentialGene: Evidence-directed Construction of Genes on Genomes.</title>
        <authorList>
            <person name="Gilbert D.G."/>
            <person name="Choi J.-H."/>
            <person name="Mockaitis K."/>
            <person name="Colbourne J."/>
            <person name="Pfrender M."/>
        </authorList>
    </citation>
    <scope>NUCLEOTIDE SEQUENCE [LARGE SCALE GENOMIC DNA]</scope>
    <source>
        <strain evidence="1 2">Xinb3</strain>
        <tissue evidence="1">Complete organism</tissue>
    </source>
</reference>
<protein>
    <submittedName>
        <fullName evidence="1">Uncharacterized protein</fullName>
    </submittedName>
</protein>
<dbReference type="Proteomes" id="UP000076858">
    <property type="component" value="Unassembled WGS sequence"/>
</dbReference>
<accession>A0A162P234</accession>
<evidence type="ECO:0000313" key="2">
    <source>
        <dbReference type="Proteomes" id="UP000076858"/>
    </source>
</evidence>
<sequence>MLLPLALWKRTHSCVKRAERKSKEASMPEILLPAVTTARLHRIALTLPLTSLINEHLRLQISDKWPC</sequence>
<dbReference type="EMBL" id="LRGB01000512">
    <property type="protein sequence ID" value="KZS18451.1"/>
    <property type="molecule type" value="Genomic_DNA"/>
</dbReference>
<dbReference type="AlphaFoldDB" id="A0A162P234"/>
<organism evidence="1 2">
    <name type="scientific">Daphnia magna</name>
    <dbReference type="NCBI Taxonomy" id="35525"/>
    <lineage>
        <taxon>Eukaryota</taxon>
        <taxon>Metazoa</taxon>
        <taxon>Ecdysozoa</taxon>
        <taxon>Arthropoda</taxon>
        <taxon>Crustacea</taxon>
        <taxon>Branchiopoda</taxon>
        <taxon>Diplostraca</taxon>
        <taxon>Cladocera</taxon>
        <taxon>Anomopoda</taxon>
        <taxon>Daphniidae</taxon>
        <taxon>Daphnia</taxon>
    </lineage>
</organism>
<keyword evidence="2" id="KW-1185">Reference proteome</keyword>
<evidence type="ECO:0000313" key="1">
    <source>
        <dbReference type="EMBL" id="KZS18451.1"/>
    </source>
</evidence>